<dbReference type="SUPFAM" id="SSF111126">
    <property type="entry name" value="Ligand-binding domain in the NO signalling and Golgi transport"/>
    <property type="match status" value="1"/>
</dbReference>
<keyword evidence="20" id="KW-1185">Reference proteome</keyword>
<evidence type="ECO:0000256" key="14">
    <source>
        <dbReference type="ARBA" id="ARBA00041698"/>
    </source>
</evidence>
<evidence type="ECO:0000256" key="4">
    <source>
        <dbReference type="ARBA" id="ARBA00022490"/>
    </source>
</evidence>
<dbReference type="SUPFAM" id="SSF55073">
    <property type="entry name" value="Nucleotide cyclase"/>
    <property type="match status" value="2"/>
</dbReference>
<evidence type="ECO:0000256" key="6">
    <source>
        <dbReference type="ARBA" id="ARBA00022723"/>
    </source>
</evidence>
<dbReference type="PANTHER" id="PTHR45655">
    <property type="entry name" value="GUANYLATE CYCLASE SOLUBLE SUBUNIT BETA-2"/>
    <property type="match status" value="1"/>
</dbReference>
<evidence type="ECO:0000256" key="2">
    <source>
        <dbReference type="ARBA" id="ARBA00004496"/>
    </source>
</evidence>
<dbReference type="Gene3D" id="3.30.450.260">
    <property type="entry name" value="Haem NO binding associated domain"/>
    <property type="match status" value="2"/>
</dbReference>
<evidence type="ECO:0000256" key="11">
    <source>
        <dbReference type="ARBA" id="ARBA00023293"/>
    </source>
</evidence>
<gene>
    <name evidence="19" type="ORF">LAZ67_3002755</name>
</gene>
<keyword evidence="6" id="KW-0479">Metal-binding</keyword>
<protein>
    <recommendedName>
        <fullName evidence="13">Guanylate cyclase soluble subunit beta-1</fullName>
        <ecNumber evidence="3">4.6.1.2</ecNumber>
    </recommendedName>
    <alternativeName>
        <fullName evidence="14">Guanylate cyclase soluble subunit beta-3</fullName>
    </alternativeName>
    <alternativeName>
        <fullName evidence="15">Soluble guanylate cyclase small subunit</fullName>
    </alternativeName>
</protein>
<proteinExistence type="inferred from homology"/>
<accession>A0ABY6K811</accession>
<name>A0ABY6K811_9ARAC</name>
<keyword evidence="5" id="KW-0349">Heme</keyword>
<keyword evidence="9" id="KW-0342">GTP-binding</keyword>
<evidence type="ECO:0000256" key="5">
    <source>
        <dbReference type="ARBA" id="ARBA00022617"/>
    </source>
</evidence>
<dbReference type="Gene3D" id="3.30.70.1230">
    <property type="entry name" value="Nucleotide cyclase"/>
    <property type="match status" value="1"/>
</dbReference>
<dbReference type="SMART" id="SM00044">
    <property type="entry name" value="CYCc"/>
    <property type="match status" value="1"/>
</dbReference>
<evidence type="ECO:0000256" key="15">
    <source>
        <dbReference type="ARBA" id="ARBA00043208"/>
    </source>
</evidence>
<dbReference type="Gene3D" id="6.10.250.780">
    <property type="match status" value="1"/>
</dbReference>
<dbReference type="Pfam" id="PF07701">
    <property type="entry name" value="HNOBA"/>
    <property type="match status" value="1"/>
</dbReference>
<comment type="function">
    <text evidence="12">Mediates responses to nitric oxide (NO) by catalyzing the biosynthesis of the signaling molecule cGMP.</text>
</comment>
<dbReference type="InterPro" id="IPR001054">
    <property type="entry name" value="A/G_cyclase"/>
</dbReference>
<dbReference type="Pfam" id="PF00211">
    <property type="entry name" value="Guanylate_cyc"/>
    <property type="match status" value="2"/>
</dbReference>
<dbReference type="InterPro" id="IPR038158">
    <property type="entry name" value="H-NOX_domain_sf"/>
</dbReference>
<evidence type="ECO:0000313" key="20">
    <source>
        <dbReference type="Proteomes" id="UP001235939"/>
    </source>
</evidence>
<organism evidence="19 20">
    <name type="scientific">Cordylochernes scorpioides</name>
    <dbReference type="NCBI Taxonomy" id="51811"/>
    <lineage>
        <taxon>Eukaryota</taxon>
        <taxon>Metazoa</taxon>
        <taxon>Ecdysozoa</taxon>
        <taxon>Arthropoda</taxon>
        <taxon>Chelicerata</taxon>
        <taxon>Arachnida</taxon>
        <taxon>Pseudoscorpiones</taxon>
        <taxon>Cheliferoidea</taxon>
        <taxon>Chernetidae</taxon>
        <taxon>Cordylochernes</taxon>
    </lineage>
</organism>
<dbReference type="InterPro" id="IPR042463">
    <property type="entry name" value="HNOB_dom_associated_sf"/>
</dbReference>
<evidence type="ECO:0000256" key="1">
    <source>
        <dbReference type="ARBA" id="ARBA00001971"/>
    </source>
</evidence>
<evidence type="ECO:0000256" key="3">
    <source>
        <dbReference type="ARBA" id="ARBA00012202"/>
    </source>
</evidence>
<dbReference type="PROSITE" id="PS00452">
    <property type="entry name" value="GUANYLATE_CYCLASE_1"/>
    <property type="match status" value="1"/>
</dbReference>
<dbReference type="InterPro" id="IPR011645">
    <property type="entry name" value="HNOB_dom_associated"/>
</dbReference>
<evidence type="ECO:0000256" key="10">
    <source>
        <dbReference type="ARBA" id="ARBA00023239"/>
    </source>
</evidence>
<comment type="subcellular location">
    <subcellularLocation>
        <location evidence="2">Cytoplasm</location>
    </subcellularLocation>
</comment>
<dbReference type="InterPro" id="IPR029787">
    <property type="entry name" value="Nucleotide_cyclase"/>
</dbReference>
<evidence type="ECO:0000313" key="19">
    <source>
        <dbReference type="EMBL" id="UYV65001.1"/>
    </source>
</evidence>
<evidence type="ECO:0000256" key="13">
    <source>
        <dbReference type="ARBA" id="ARBA00039698"/>
    </source>
</evidence>
<dbReference type="InterPro" id="IPR024096">
    <property type="entry name" value="NO_sig/Golgi_transp_ligand-bd"/>
</dbReference>
<sequence length="794" mass="89591">MEGQFLVRLIYDDELTYNIVAAAEKVLISGLCLDIPAAAILEQFGKMFFEFCQESGYDKILQVLGANPRDFLQNLDALHDHLATIYPGMRAPSFRCTELGSGGLLLHYYSERDGLEPIVVGIVKAVASKLHNTEVEVEVYQSKKTCDHVQFLITEKGADRPGPEEPRTPATESAEELDQTNKISPATFCRTFPFHVMFDRSMKVSFTSWYHSNVWSEKDAFRQTKLIRSVFNSQGVPQVVQAGTSVSRVLPGLAEPGAKVTDLLDMVRPHMEFTFDNILAHINTVFVLCTKPLDDNSKYFHLPHLTKYLMLLVPSLQYCSCGLEFTHHISLRIAYFLLFLFPRHGEEGWTSVWGDYMSTYVLCHLMLWCPRLRLKGQMLHAAEVDAMLFLCSPSVLSLEDLHARGLYLSDIPLHDATRDLVLLSEQFEAEYQLTRNLEILTDKLQQTYRDLEDEKRKTDIYFMGYHHTFYMPKPLYLKSACCARLLYSILPPSVAHDLRHRRPVPAKKYEAITILFSGIVGFSEYCSRNSDAKGAMKIVRLLNTIYTTFDVLTENNANVYKVGRWNLILPLGIAANVNYIVQPKDNPEQDPKTVHVSRLKPCFERIEEEDKLISQYVQVETVGDKYMAVSGLPEPCESHARCIGRLALDILELSAQVVTEDGDKVQVTIGIHSGEVVTGVIGKKMPRYCLFGNTVNLTSRTETTGEKGKINVSEDAYRTLVLQIPSAAGELRPRVQLPVPRSCQHEGQEGADEGLVPVQSPRPGCSSLLDRYSTVLPRCHGVPWTALVMHQQTL</sequence>
<dbReference type="InterPro" id="IPR018297">
    <property type="entry name" value="A/G_cyclase_CS"/>
</dbReference>
<reference evidence="19 20" key="1">
    <citation type="submission" date="2022-01" db="EMBL/GenBank/DDBJ databases">
        <title>A chromosomal length assembly of Cordylochernes scorpioides.</title>
        <authorList>
            <person name="Zeh D."/>
            <person name="Zeh J."/>
        </authorList>
    </citation>
    <scope>NUCLEOTIDE SEQUENCE [LARGE SCALE GENOMIC DNA]</scope>
    <source>
        <strain evidence="19">IN4F17</strain>
        <tissue evidence="19">Whole Body</tissue>
    </source>
</reference>
<dbReference type="EC" id="4.6.1.2" evidence="3"/>
<dbReference type="Pfam" id="PF07700">
    <property type="entry name" value="HNOB"/>
    <property type="match status" value="1"/>
</dbReference>
<feature type="region of interest" description="Disordered" evidence="17">
    <location>
        <begin position="156"/>
        <end position="179"/>
    </location>
</feature>
<keyword evidence="10 16" id="KW-0456">Lyase</keyword>
<dbReference type="InterPro" id="IPR011644">
    <property type="entry name" value="Heme_NO-bd"/>
</dbReference>
<evidence type="ECO:0000259" key="18">
    <source>
        <dbReference type="PROSITE" id="PS50125"/>
    </source>
</evidence>
<feature type="domain" description="Guanylate cyclase" evidence="18">
    <location>
        <begin position="513"/>
        <end position="702"/>
    </location>
</feature>
<dbReference type="Gene3D" id="3.90.1520.10">
    <property type="entry name" value="H-NOX domain"/>
    <property type="match status" value="1"/>
</dbReference>
<keyword evidence="8" id="KW-0408">Iron</keyword>
<evidence type="ECO:0000256" key="17">
    <source>
        <dbReference type="SAM" id="MobiDB-lite"/>
    </source>
</evidence>
<dbReference type="PANTHER" id="PTHR45655:SF2">
    <property type="entry name" value="GUANYLATE CYCLASE SOLUBLE SUBUNIT BETA-1"/>
    <property type="match status" value="1"/>
</dbReference>
<feature type="non-terminal residue" evidence="19">
    <location>
        <position position="794"/>
    </location>
</feature>
<keyword evidence="11" id="KW-0141">cGMP biosynthesis</keyword>
<dbReference type="CDD" id="cd07302">
    <property type="entry name" value="CHD"/>
    <property type="match status" value="1"/>
</dbReference>
<evidence type="ECO:0000256" key="7">
    <source>
        <dbReference type="ARBA" id="ARBA00022741"/>
    </source>
</evidence>
<feature type="compositionally biased region" description="Basic and acidic residues" evidence="17">
    <location>
        <begin position="156"/>
        <end position="167"/>
    </location>
</feature>
<evidence type="ECO:0000256" key="8">
    <source>
        <dbReference type="ARBA" id="ARBA00023004"/>
    </source>
</evidence>
<comment type="cofactor">
    <cofactor evidence="1">
        <name>heme</name>
        <dbReference type="ChEBI" id="CHEBI:30413"/>
    </cofactor>
</comment>
<evidence type="ECO:0000256" key="9">
    <source>
        <dbReference type="ARBA" id="ARBA00023134"/>
    </source>
</evidence>
<keyword evidence="7" id="KW-0547">Nucleotide-binding</keyword>
<evidence type="ECO:0000256" key="16">
    <source>
        <dbReference type="RuleBase" id="RU000405"/>
    </source>
</evidence>
<dbReference type="Proteomes" id="UP001235939">
    <property type="component" value="Chromosome 03"/>
</dbReference>
<evidence type="ECO:0000256" key="12">
    <source>
        <dbReference type="ARBA" id="ARBA00037442"/>
    </source>
</evidence>
<dbReference type="EMBL" id="CP092865">
    <property type="protein sequence ID" value="UYV65001.1"/>
    <property type="molecule type" value="Genomic_DNA"/>
</dbReference>
<keyword evidence="4" id="KW-0963">Cytoplasm</keyword>
<dbReference type="PROSITE" id="PS50125">
    <property type="entry name" value="GUANYLATE_CYCLASE_2"/>
    <property type="match status" value="1"/>
</dbReference>
<comment type="similarity">
    <text evidence="16">Belongs to the adenylyl cyclase class-4/guanylyl cyclase family.</text>
</comment>